<gene>
    <name evidence="4" type="ORF">SAMN02745752_00659</name>
</gene>
<keyword evidence="2" id="KW-0472">Membrane</keyword>
<feature type="region of interest" description="Disordered" evidence="1">
    <location>
        <begin position="1"/>
        <end position="22"/>
    </location>
</feature>
<dbReference type="InterPro" id="IPR010982">
    <property type="entry name" value="Lambda_DNA-bd_dom_sf"/>
</dbReference>
<dbReference type="RefSeq" id="WP_072324923.1">
    <property type="nucleotide sequence ID" value="NZ_FPJW01000002.1"/>
</dbReference>
<organism evidence="4 5">
    <name type="scientific">Marinospirillum alkaliphilum DSM 21637</name>
    <dbReference type="NCBI Taxonomy" id="1122209"/>
    <lineage>
        <taxon>Bacteria</taxon>
        <taxon>Pseudomonadati</taxon>
        <taxon>Pseudomonadota</taxon>
        <taxon>Gammaproteobacteria</taxon>
        <taxon>Oceanospirillales</taxon>
        <taxon>Oceanospirillaceae</taxon>
        <taxon>Marinospirillum</taxon>
    </lineage>
</organism>
<evidence type="ECO:0000259" key="3">
    <source>
        <dbReference type="PROSITE" id="PS50943"/>
    </source>
</evidence>
<feature type="compositionally biased region" description="Low complexity" evidence="1">
    <location>
        <begin position="184"/>
        <end position="199"/>
    </location>
</feature>
<dbReference type="PROSITE" id="PS50943">
    <property type="entry name" value="HTH_CROC1"/>
    <property type="match status" value="1"/>
</dbReference>
<evidence type="ECO:0000256" key="1">
    <source>
        <dbReference type="SAM" id="MobiDB-lite"/>
    </source>
</evidence>
<feature type="compositionally biased region" description="Basic and acidic residues" evidence="1">
    <location>
        <begin position="1"/>
        <end position="15"/>
    </location>
</feature>
<keyword evidence="2" id="KW-1133">Transmembrane helix</keyword>
<feature type="compositionally biased region" description="Polar residues" evidence="1">
    <location>
        <begin position="215"/>
        <end position="225"/>
    </location>
</feature>
<dbReference type="CDD" id="cd00093">
    <property type="entry name" value="HTH_XRE"/>
    <property type="match status" value="1"/>
</dbReference>
<dbReference type="InterPro" id="IPR001387">
    <property type="entry name" value="Cro/C1-type_HTH"/>
</dbReference>
<dbReference type="Pfam" id="PF13464">
    <property type="entry name" value="RodZ_C"/>
    <property type="match status" value="1"/>
</dbReference>
<reference evidence="4 5" key="1">
    <citation type="submission" date="2016-11" db="EMBL/GenBank/DDBJ databases">
        <authorList>
            <person name="Jaros S."/>
            <person name="Januszkiewicz K."/>
            <person name="Wedrychowicz H."/>
        </authorList>
    </citation>
    <scope>NUCLEOTIDE SEQUENCE [LARGE SCALE GENOMIC DNA]</scope>
    <source>
        <strain evidence="4 5">DSM 21637</strain>
    </source>
</reference>
<proteinExistence type="predicted"/>
<feature type="transmembrane region" description="Helical" evidence="2">
    <location>
        <begin position="120"/>
        <end position="141"/>
    </location>
</feature>
<dbReference type="Proteomes" id="UP000182350">
    <property type="component" value="Unassembled WGS sequence"/>
</dbReference>
<keyword evidence="2" id="KW-0812">Transmembrane</keyword>
<dbReference type="STRING" id="1122209.SAMN02745752_00659"/>
<evidence type="ECO:0000313" key="4">
    <source>
        <dbReference type="EMBL" id="SFX17559.1"/>
    </source>
</evidence>
<dbReference type="GO" id="GO:0003677">
    <property type="term" value="F:DNA binding"/>
    <property type="evidence" value="ECO:0007669"/>
    <property type="project" value="InterPro"/>
</dbReference>
<dbReference type="Pfam" id="PF13413">
    <property type="entry name" value="HTH_25"/>
    <property type="match status" value="1"/>
</dbReference>
<protein>
    <submittedName>
        <fullName evidence="4">Cytoskeleton protein RodZ</fullName>
    </submittedName>
</protein>
<sequence length="325" mass="35729">MTEAHQNDQLHDEGQTGHQVNCSRPGELLKKAREARGLSQAEVARKLNFMPTYVPALENEDFSQLHSTTFIKGYIRAYARFVGINPEEVLNCFAAHYPEMHKEEKIQPVETLKPEKSSHLIFKLFTLVVIAALITIIILWWQSRSTETLPEVTSQEVQVETLDGQTILAPITLAEPEPEPPTPEAAATGSPELSVSQPTVAPPAPSVTTAPRTTIGTGETSTGPTQPEVAPVRTITGDPALATLGNGRLVALTFTGDCWLEVRDNTDRILHANLMRAGDAILLEGEPPFRMVFGYGHVAEVFYRGTQYDFSSRIRSNGYAAIRVE</sequence>
<feature type="region of interest" description="Disordered" evidence="1">
    <location>
        <begin position="174"/>
        <end position="231"/>
    </location>
</feature>
<dbReference type="Gene3D" id="1.10.260.40">
    <property type="entry name" value="lambda repressor-like DNA-binding domains"/>
    <property type="match status" value="1"/>
</dbReference>
<dbReference type="PANTHER" id="PTHR34475:SF1">
    <property type="entry name" value="CYTOSKELETON PROTEIN RODZ"/>
    <property type="match status" value="1"/>
</dbReference>
<dbReference type="InterPro" id="IPR050400">
    <property type="entry name" value="Bact_Cytoskel_RodZ"/>
</dbReference>
<name>A0A1K1UXK8_9GAMM</name>
<feature type="domain" description="HTH cro/C1-type" evidence="3">
    <location>
        <begin position="29"/>
        <end position="59"/>
    </location>
</feature>
<dbReference type="AlphaFoldDB" id="A0A1K1UXK8"/>
<dbReference type="PANTHER" id="PTHR34475">
    <property type="match status" value="1"/>
</dbReference>
<dbReference type="EMBL" id="FPJW01000002">
    <property type="protein sequence ID" value="SFX17559.1"/>
    <property type="molecule type" value="Genomic_DNA"/>
</dbReference>
<dbReference type="OrthoDB" id="9790252at2"/>
<evidence type="ECO:0000256" key="2">
    <source>
        <dbReference type="SAM" id="Phobius"/>
    </source>
</evidence>
<evidence type="ECO:0000313" key="5">
    <source>
        <dbReference type="Proteomes" id="UP000182350"/>
    </source>
</evidence>
<dbReference type="InterPro" id="IPR025194">
    <property type="entry name" value="RodZ-like_C"/>
</dbReference>
<dbReference type="SUPFAM" id="SSF47413">
    <property type="entry name" value="lambda repressor-like DNA-binding domains"/>
    <property type="match status" value="1"/>
</dbReference>
<accession>A0A1K1UXK8</accession>
<keyword evidence="5" id="KW-1185">Reference proteome</keyword>